<dbReference type="PANTHER" id="PTHR43793">
    <property type="entry name" value="FAD SYNTHASE"/>
    <property type="match status" value="1"/>
</dbReference>
<dbReference type="InterPro" id="IPR014729">
    <property type="entry name" value="Rossmann-like_a/b/a_fold"/>
</dbReference>
<protein>
    <submittedName>
        <fullName evidence="8">RfaE bifunctional protein nucleotidyltransferase chain/domain</fullName>
    </submittedName>
</protein>
<keyword evidence="9" id="KW-1185">Reference proteome</keyword>
<gene>
    <name evidence="8" type="ORF">BJ984_002907</name>
</gene>
<evidence type="ECO:0000256" key="1">
    <source>
        <dbReference type="ARBA" id="ARBA00022679"/>
    </source>
</evidence>
<evidence type="ECO:0000256" key="3">
    <source>
        <dbReference type="ARBA" id="ARBA00023268"/>
    </source>
</evidence>
<dbReference type="SUPFAM" id="SSF53613">
    <property type="entry name" value="Ribokinase-like"/>
    <property type="match status" value="1"/>
</dbReference>
<evidence type="ECO:0000313" key="8">
    <source>
        <dbReference type="EMBL" id="NYD71749.1"/>
    </source>
</evidence>
<feature type="region of interest" description="Disordered" evidence="5">
    <location>
        <begin position="57"/>
        <end position="78"/>
    </location>
</feature>
<dbReference type="Pfam" id="PF00294">
    <property type="entry name" value="PfkB"/>
    <property type="match status" value="1"/>
</dbReference>
<dbReference type="Pfam" id="PF01467">
    <property type="entry name" value="CTP_transf_like"/>
    <property type="match status" value="1"/>
</dbReference>
<keyword evidence="4" id="KW-0119">Carbohydrate metabolism</keyword>
<feature type="domain" description="Carbohydrate kinase PfkB" evidence="6">
    <location>
        <begin position="80"/>
        <end position="316"/>
    </location>
</feature>
<dbReference type="InterPro" id="IPR050385">
    <property type="entry name" value="Archaeal_FAD_synthase"/>
</dbReference>
<name>A0A852SSA9_9MICO</name>
<evidence type="ECO:0000313" key="9">
    <source>
        <dbReference type="Proteomes" id="UP000549913"/>
    </source>
</evidence>
<keyword evidence="3" id="KW-0511">Multifunctional enzyme</keyword>
<dbReference type="InterPro" id="IPR011611">
    <property type="entry name" value="PfkB_dom"/>
</dbReference>
<evidence type="ECO:0000259" key="7">
    <source>
        <dbReference type="Pfam" id="PF01467"/>
    </source>
</evidence>
<proteinExistence type="predicted"/>
<dbReference type="SUPFAM" id="SSF52374">
    <property type="entry name" value="Nucleotidylyl transferase"/>
    <property type="match status" value="1"/>
</dbReference>
<evidence type="ECO:0000256" key="4">
    <source>
        <dbReference type="ARBA" id="ARBA00023277"/>
    </source>
</evidence>
<dbReference type="Gene3D" id="3.40.1190.20">
    <property type="match status" value="2"/>
</dbReference>
<dbReference type="RefSeq" id="WP_179548632.1">
    <property type="nucleotide sequence ID" value="NZ_BSEW01000002.1"/>
</dbReference>
<dbReference type="PANTHER" id="PTHR43793:SF2">
    <property type="entry name" value="BIFUNCTIONAL PROTEIN HLDE"/>
    <property type="match status" value="1"/>
</dbReference>
<keyword evidence="2" id="KW-0548">Nucleotidyltransferase</keyword>
<reference evidence="8 9" key="1">
    <citation type="submission" date="2020-07" db="EMBL/GenBank/DDBJ databases">
        <title>Sequencing the genomes of 1000 actinobacteria strains.</title>
        <authorList>
            <person name="Klenk H.-P."/>
        </authorList>
    </citation>
    <scope>NUCLEOTIDE SEQUENCE [LARGE SCALE GENOMIC DNA]</scope>
    <source>
        <strain evidence="8 9">DSM 26474</strain>
    </source>
</reference>
<feature type="domain" description="Cytidyltransferase-like" evidence="7">
    <location>
        <begin position="359"/>
        <end position="453"/>
    </location>
</feature>
<organism evidence="8 9">
    <name type="scientific">Herbiconiux flava</name>
    <dbReference type="NCBI Taxonomy" id="881268"/>
    <lineage>
        <taxon>Bacteria</taxon>
        <taxon>Bacillati</taxon>
        <taxon>Actinomycetota</taxon>
        <taxon>Actinomycetes</taxon>
        <taxon>Micrococcales</taxon>
        <taxon>Microbacteriaceae</taxon>
        <taxon>Herbiconiux</taxon>
    </lineage>
</organism>
<comment type="caution">
    <text evidence="8">The sequence shown here is derived from an EMBL/GenBank/DDBJ whole genome shotgun (WGS) entry which is preliminary data.</text>
</comment>
<evidence type="ECO:0000259" key="6">
    <source>
        <dbReference type="Pfam" id="PF00294"/>
    </source>
</evidence>
<sequence>MIVTVVGDVLLDVDLDGRTTKLSPDAPVPVVGVTHRRARAGGAGLVAAMLAGDGDGGGGGGRGDGGVRGYGSGDGGGHRGGLRVELVTALGDDEGAGELRSLLEERAGIRLVAGPSGAPTPVKTRVRTDGHAVARLDEGCDPPPAPVVTEQMLSAVAAAEVIVVADYGRGLTAVPALREALARRAAVVPVIWDPHPAGTEPVPGTAVVTPNLSEALALSGASGRGIAGAARAASALAGSWGAQTVVVTLGHEGALLHRAGSGPLVVPAPRVETLDPCGAGDRFAATLARSLGERLPLPDAVQRAIDEAAAFLGAGGVAGLRAATDPEERAESAVLVGGGREAVAVAARVRAAGGTVVATGGCFDLLHAGHARTLAAARALGDCLIVCLNSDDSVRRLKGADRPIMSQDDRVALLSALECVDAVLVFDEDTPEQAIRRLEPELWVKGGDYVAAALPETAVLAEWGGQTVTVPYHPGRSTTRLASALAKVG</sequence>
<dbReference type="InterPro" id="IPR004821">
    <property type="entry name" value="Cyt_trans-like"/>
</dbReference>
<dbReference type="Gene3D" id="3.40.50.620">
    <property type="entry name" value="HUPs"/>
    <property type="match status" value="1"/>
</dbReference>
<dbReference type="NCBIfam" id="TIGR00125">
    <property type="entry name" value="cyt_tran_rel"/>
    <property type="match status" value="1"/>
</dbReference>
<dbReference type="InterPro" id="IPR029056">
    <property type="entry name" value="Ribokinase-like"/>
</dbReference>
<accession>A0A852SSA9</accession>
<dbReference type="GO" id="GO:0016779">
    <property type="term" value="F:nucleotidyltransferase activity"/>
    <property type="evidence" value="ECO:0007669"/>
    <property type="project" value="UniProtKB-KW"/>
</dbReference>
<keyword evidence="1 8" id="KW-0808">Transferase</keyword>
<dbReference type="Proteomes" id="UP000549913">
    <property type="component" value="Unassembled WGS sequence"/>
</dbReference>
<dbReference type="AlphaFoldDB" id="A0A852SSA9"/>
<evidence type="ECO:0000256" key="5">
    <source>
        <dbReference type="SAM" id="MobiDB-lite"/>
    </source>
</evidence>
<evidence type="ECO:0000256" key="2">
    <source>
        <dbReference type="ARBA" id="ARBA00022695"/>
    </source>
</evidence>
<dbReference type="EMBL" id="JACCBM010000001">
    <property type="protein sequence ID" value="NYD71749.1"/>
    <property type="molecule type" value="Genomic_DNA"/>
</dbReference>